<feature type="transmembrane region" description="Helical" evidence="1">
    <location>
        <begin position="21"/>
        <end position="42"/>
    </location>
</feature>
<keyword evidence="1" id="KW-0812">Transmembrane</keyword>
<reference evidence="2" key="1">
    <citation type="submission" date="2016-10" db="EMBL/GenBank/DDBJ databases">
        <title>Draft Genome Sequence of Nocardioides luteus Strain BAFB, an Alkane-Degrading Bacterium Isolated from JP-7 Polluted Soil.</title>
        <authorList>
            <person name="Brown L."/>
            <person name="Ruiz O.N."/>
            <person name="Gunasekera T."/>
        </authorList>
    </citation>
    <scope>NUCLEOTIDE SEQUENCE [LARGE SCALE GENOMIC DNA]</scope>
    <source>
        <strain evidence="2">BAFB</strain>
    </source>
</reference>
<keyword evidence="1" id="KW-1133">Transmembrane helix</keyword>
<evidence type="ECO:0000313" key="2">
    <source>
        <dbReference type="EMBL" id="OIJ24895.1"/>
    </source>
</evidence>
<name>A0A1J4N1T0_9ACTN</name>
<gene>
    <name evidence="2" type="ORF">UG56_020910</name>
</gene>
<proteinExistence type="predicted"/>
<feature type="transmembrane region" description="Helical" evidence="1">
    <location>
        <begin position="54"/>
        <end position="74"/>
    </location>
</feature>
<evidence type="ECO:0000313" key="3">
    <source>
        <dbReference type="Proteomes" id="UP000033772"/>
    </source>
</evidence>
<accession>A0A1J4N1T0</accession>
<dbReference type="Proteomes" id="UP000033772">
    <property type="component" value="Unassembled WGS sequence"/>
</dbReference>
<feature type="transmembrane region" description="Helical" evidence="1">
    <location>
        <begin position="86"/>
        <end position="108"/>
    </location>
</feature>
<dbReference type="EMBL" id="JZDQ02000032">
    <property type="protein sequence ID" value="OIJ24895.1"/>
    <property type="molecule type" value="Genomic_DNA"/>
</dbReference>
<dbReference type="STRING" id="1844.UG56_020910"/>
<organism evidence="2 3">
    <name type="scientific">Nocardioides luteus</name>
    <dbReference type="NCBI Taxonomy" id="1844"/>
    <lineage>
        <taxon>Bacteria</taxon>
        <taxon>Bacillati</taxon>
        <taxon>Actinomycetota</taxon>
        <taxon>Actinomycetes</taxon>
        <taxon>Propionibacteriales</taxon>
        <taxon>Nocardioidaceae</taxon>
        <taxon>Nocardioides</taxon>
    </lineage>
</organism>
<sequence>MTNRVMTTPALTNGQRLARSYQAWGVAALVSLVTVLPVYLAVTRSGIELSRLESVPLMIVVGLIGPVLGAFLSARAGLGRFCTGAAFVIIATPMTSLPLLAIPAYVLAPWIAVAISEEPAPQQWNG</sequence>
<protein>
    <submittedName>
        <fullName evidence="2">Uncharacterized protein</fullName>
    </submittedName>
</protein>
<dbReference type="RefSeq" id="WP_045550333.1">
    <property type="nucleotide sequence ID" value="NZ_JZDQ02000032.1"/>
</dbReference>
<keyword evidence="1" id="KW-0472">Membrane</keyword>
<dbReference type="OrthoDB" id="3782944at2"/>
<dbReference type="AlphaFoldDB" id="A0A1J4N1T0"/>
<evidence type="ECO:0000256" key="1">
    <source>
        <dbReference type="SAM" id="Phobius"/>
    </source>
</evidence>
<keyword evidence="3" id="KW-1185">Reference proteome</keyword>
<comment type="caution">
    <text evidence="2">The sequence shown here is derived from an EMBL/GenBank/DDBJ whole genome shotgun (WGS) entry which is preliminary data.</text>
</comment>